<dbReference type="InterPro" id="IPR002610">
    <property type="entry name" value="Peptidase_S54_rhomboid-like"/>
</dbReference>
<keyword evidence="3" id="KW-0812">Transmembrane</keyword>
<keyword evidence="6" id="KW-1133">Transmembrane helix</keyword>
<dbReference type="KEGG" id="vpi:BW732_02360"/>
<evidence type="ECO:0000256" key="3">
    <source>
        <dbReference type="ARBA" id="ARBA00022692"/>
    </source>
</evidence>
<gene>
    <name evidence="9" type="ORF">BW732_02360</name>
</gene>
<proteinExistence type="predicted"/>
<dbReference type="SUPFAM" id="SSF144091">
    <property type="entry name" value="Rhomboid-like"/>
    <property type="match status" value="1"/>
</dbReference>
<dbReference type="InterPro" id="IPR022764">
    <property type="entry name" value="Peptidase_S54_rhomboid_dom"/>
</dbReference>
<evidence type="ECO:0000313" key="9">
    <source>
        <dbReference type="EMBL" id="AQP53188.1"/>
    </source>
</evidence>
<dbReference type="GO" id="GO:0004252">
    <property type="term" value="F:serine-type endopeptidase activity"/>
    <property type="evidence" value="ECO:0007669"/>
    <property type="project" value="InterPro"/>
</dbReference>
<sequence>MYQRQTQWDKIKDGPYITYLFLSIQIIVFLLMEFQGIRQGIFSGSENGAILQQFGAMVAGDVIYNHEFWRFVTPIFIHIGLVHLAVNSLTLFLAGRLLEPLIGHTRFFILYLLSGIMGNLVSFAFSSPLSISAGASTSLFGLFAAFIVLGRLFPNQPIIRQVSRNMLLLIVLNLGMNVFSSGVDILGHIGGVIGGVLLMVIVGVPKNIRHYQEKMNPHIRILAGIIFVFVTVFCLFYGFKFK</sequence>
<dbReference type="InterPro" id="IPR035952">
    <property type="entry name" value="Rhomboid-like_sf"/>
</dbReference>
<feature type="domain" description="Peptidase S54 rhomboid" evidence="8">
    <location>
        <begin position="66"/>
        <end position="202"/>
    </location>
</feature>
<comment type="subcellular location">
    <subcellularLocation>
        <location evidence="1">Membrane</location>
        <topology evidence="1">Multi-pass membrane protein</topology>
    </subcellularLocation>
</comment>
<dbReference type="EMBL" id="CP019609">
    <property type="protein sequence ID" value="AQP53188.1"/>
    <property type="molecule type" value="Genomic_DNA"/>
</dbReference>
<evidence type="ECO:0000256" key="1">
    <source>
        <dbReference type="ARBA" id="ARBA00004141"/>
    </source>
</evidence>
<dbReference type="GO" id="GO:0006508">
    <property type="term" value="P:proteolysis"/>
    <property type="evidence" value="ECO:0007669"/>
    <property type="project" value="UniProtKB-KW"/>
</dbReference>
<dbReference type="GO" id="GO:0016020">
    <property type="term" value="C:membrane"/>
    <property type="evidence" value="ECO:0007669"/>
    <property type="project" value="UniProtKB-SubCell"/>
</dbReference>
<evidence type="ECO:0000256" key="2">
    <source>
        <dbReference type="ARBA" id="ARBA00022670"/>
    </source>
</evidence>
<keyword evidence="10" id="KW-1185">Reference proteome</keyword>
<keyword evidence="4" id="KW-0378">Hydrolase</keyword>
<evidence type="ECO:0000256" key="6">
    <source>
        <dbReference type="ARBA" id="ARBA00022989"/>
    </source>
</evidence>
<dbReference type="PANTHER" id="PTHR22936:SF69">
    <property type="entry name" value="RHOMBOID-LIKE PROTEIN"/>
    <property type="match status" value="1"/>
</dbReference>
<protein>
    <recommendedName>
        <fullName evidence="8">Peptidase S54 rhomboid domain-containing protein</fullName>
    </recommendedName>
</protein>
<dbReference type="AlphaFoldDB" id="A0A1Q2D489"/>
<dbReference type="OrthoDB" id="9813074at2"/>
<evidence type="ECO:0000313" key="10">
    <source>
        <dbReference type="Proteomes" id="UP000188246"/>
    </source>
</evidence>
<keyword evidence="7" id="KW-0472">Membrane</keyword>
<dbReference type="Gene3D" id="1.20.1540.10">
    <property type="entry name" value="Rhomboid-like"/>
    <property type="match status" value="1"/>
</dbReference>
<organism evidence="9 10">
    <name type="scientific">Vagococcus penaei</name>
    <dbReference type="NCBI Taxonomy" id="633807"/>
    <lineage>
        <taxon>Bacteria</taxon>
        <taxon>Bacillati</taxon>
        <taxon>Bacillota</taxon>
        <taxon>Bacilli</taxon>
        <taxon>Lactobacillales</taxon>
        <taxon>Enterococcaceae</taxon>
        <taxon>Vagococcus</taxon>
    </lineage>
</organism>
<evidence type="ECO:0000256" key="4">
    <source>
        <dbReference type="ARBA" id="ARBA00022801"/>
    </source>
</evidence>
<dbReference type="Proteomes" id="UP000188246">
    <property type="component" value="Chromosome"/>
</dbReference>
<dbReference type="STRING" id="633807.BW732_02360"/>
<dbReference type="Pfam" id="PF01694">
    <property type="entry name" value="Rhomboid"/>
    <property type="match status" value="1"/>
</dbReference>
<name>A0A1Q2D489_9ENTE</name>
<keyword evidence="2" id="KW-0645">Protease</keyword>
<dbReference type="RefSeq" id="WP_077275283.1">
    <property type="nucleotide sequence ID" value="NZ_CP019609.1"/>
</dbReference>
<evidence type="ECO:0000259" key="8">
    <source>
        <dbReference type="Pfam" id="PF01694"/>
    </source>
</evidence>
<evidence type="ECO:0000256" key="7">
    <source>
        <dbReference type="ARBA" id="ARBA00023136"/>
    </source>
</evidence>
<reference evidence="9 10" key="1">
    <citation type="journal article" date="2010" name="Int. J. Syst. Evol. Microbiol.">
        <title>Vagococcus penaei sp. nov., isolated from spoilage microbiota of cooked shrimp (Penaeus vannamei).</title>
        <authorList>
            <person name="Jaffres E."/>
            <person name="Prevost H."/>
            <person name="Rossero A."/>
            <person name="Joffraud J.J."/>
            <person name="Dousset X."/>
        </authorList>
    </citation>
    <scope>NUCLEOTIDE SEQUENCE [LARGE SCALE GENOMIC DNA]</scope>
    <source>
        <strain evidence="9 10">CD276</strain>
    </source>
</reference>
<keyword evidence="5" id="KW-0720">Serine protease</keyword>
<dbReference type="PANTHER" id="PTHR22936">
    <property type="entry name" value="RHOMBOID-RELATED"/>
    <property type="match status" value="1"/>
</dbReference>
<evidence type="ECO:0000256" key="5">
    <source>
        <dbReference type="ARBA" id="ARBA00022825"/>
    </source>
</evidence>
<accession>A0A1Q2D489</accession>